<accession>A0A804K785</accession>
<dbReference type="Gramene" id="Ma08_t16300.1">
    <property type="protein sequence ID" value="Ma08_p16300.1"/>
    <property type="gene ID" value="Ma08_g16300"/>
</dbReference>
<name>A0A804K785_MUSAM</name>
<reference evidence="2" key="2">
    <citation type="submission" date="2021-05" db="UniProtKB">
        <authorList>
            <consortium name="EnsemblPlants"/>
        </authorList>
    </citation>
    <scope>IDENTIFICATION</scope>
    <source>
        <strain evidence="2">subsp. malaccensis</strain>
    </source>
</reference>
<evidence type="ECO:0000313" key="3">
    <source>
        <dbReference type="Proteomes" id="UP000012960"/>
    </source>
</evidence>
<evidence type="ECO:0000313" key="2">
    <source>
        <dbReference type="EnsemblPlants" id="Ma08_p16300.1"/>
    </source>
</evidence>
<dbReference type="EMBL" id="HG996466">
    <property type="protein sequence ID" value="CAG1860304.1"/>
    <property type="molecule type" value="Genomic_DNA"/>
</dbReference>
<dbReference type="EnsemblPlants" id="Ma08_t16300.1">
    <property type="protein sequence ID" value="Ma08_p16300.1"/>
    <property type="gene ID" value="Ma08_g16300"/>
</dbReference>
<evidence type="ECO:0000313" key="1">
    <source>
        <dbReference type="EMBL" id="CAG1860304.1"/>
    </source>
</evidence>
<dbReference type="AlphaFoldDB" id="A0A804K785"/>
<dbReference type="InParanoid" id="A0A804K785"/>
<keyword evidence="3" id="KW-1185">Reference proteome</keyword>
<reference evidence="1" key="1">
    <citation type="submission" date="2021-03" db="EMBL/GenBank/DDBJ databases">
        <authorList>
            <consortium name="Genoscope - CEA"/>
            <person name="William W."/>
        </authorList>
    </citation>
    <scope>NUCLEOTIDE SEQUENCE</scope>
    <source>
        <strain evidence="1">Doubled-haploid Pahang</strain>
    </source>
</reference>
<organism evidence="2 3">
    <name type="scientific">Musa acuminata subsp. malaccensis</name>
    <name type="common">Wild banana</name>
    <name type="synonym">Musa malaccensis</name>
    <dbReference type="NCBI Taxonomy" id="214687"/>
    <lineage>
        <taxon>Eukaryota</taxon>
        <taxon>Viridiplantae</taxon>
        <taxon>Streptophyta</taxon>
        <taxon>Embryophyta</taxon>
        <taxon>Tracheophyta</taxon>
        <taxon>Spermatophyta</taxon>
        <taxon>Magnoliopsida</taxon>
        <taxon>Liliopsida</taxon>
        <taxon>Zingiberales</taxon>
        <taxon>Musaceae</taxon>
        <taxon>Musa</taxon>
    </lineage>
</organism>
<gene>
    <name evidence="1" type="ORF">GSMUA_96080.1</name>
</gene>
<proteinExistence type="predicted"/>
<protein>
    <submittedName>
        <fullName evidence="1">(wild Malaysian banana) hypothetical protein</fullName>
    </submittedName>
</protein>
<sequence>MTCFKSGASFLLQCHVETIPRGDFLLIVLKNLIEKQSDIAGQKLKVVLMFFLT</sequence>
<dbReference type="Proteomes" id="UP000012960">
    <property type="component" value="Unplaced"/>
</dbReference>